<dbReference type="InterPro" id="IPR012337">
    <property type="entry name" value="RNaseH-like_sf"/>
</dbReference>
<feature type="domain" description="RNase H type-1" evidence="1">
    <location>
        <begin position="36"/>
        <end position="113"/>
    </location>
</feature>
<sequence length="425" mass="48694">MKYLGVPIKSGRLKVNDFKPPKIVRWNPPFSNYNINVDGACKGNLGICGGGGCFRNTRGDFVCGFAFLYGSGSSLLAETRALHDGLRLALERNLNVSIVYSDSATLVRAISMGRLPHWVVFPWWRGIRSMVQILKPQLVTIMLKSSLPAGRLGEYKSAHHNSNSRNLWVKLTCDWFSRVEFEKFVDDLILRKIEVQELVVDVSKKKYRGPQKLTSMHGLDNGKRIVVHINEFGQPVGEGGHSLKLFLGTIVHLNDTMPIDAPTWRAMSAIHKDDVWEYVQRKYDIPTYLKEWVMNDLDQKWGSWKYELRNKNFNPTLKQNEQDIPPDLRVNVEQWKRVFFVDSQNRFTSTLSQHLGPVVSILGIAHQLEHLPPFQVASRFKKEAITYSPPPHAPLFVKDNERKTIQDAIGSHIVWFRDFVELDDT</sequence>
<dbReference type="EMBL" id="NMUH01005031">
    <property type="protein sequence ID" value="MQM11611.1"/>
    <property type="molecule type" value="Genomic_DNA"/>
</dbReference>
<dbReference type="SUPFAM" id="SSF53098">
    <property type="entry name" value="Ribonuclease H-like"/>
    <property type="match status" value="1"/>
</dbReference>
<dbReference type="GO" id="GO:0003676">
    <property type="term" value="F:nucleic acid binding"/>
    <property type="evidence" value="ECO:0007669"/>
    <property type="project" value="InterPro"/>
</dbReference>
<reference evidence="2" key="1">
    <citation type="submission" date="2017-07" db="EMBL/GenBank/DDBJ databases">
        <title>Taro Niue Genome Assembly and Annotation.</title>
        <authorList>
            <person name="Atibalentja N."/>
            <person name="Keating K."/>
            <person name="Fields C.J."/>
        </authorList>
    </citation>
    <scope>NUCLEOTIDE SEQUENCE</scope>
    <source>
        <strain evidence="2">Niue_2</strain>
        <tissue evidence="2">Leaf</tissue>
    </source>
</reference>
<dbReference type="InterPro" id="IPR002156">
    <property type="entry name" value="RNaseH_domain"/>
</dbReference>
<organism evidence="2 3">
    <name type="scientific">Colocasia esculenta</name>
    <name type="common">Wild taro</name>
    <name type="synonym">Arum esculentum</name>
    <dbReference type="NCBI Taxonomy" id="4460"/>
    <lineage>
        <taxon>Eukaryota</taxon>
        <taxon>Viridiplantae</taxon>
        <taxon>Streptophyta</taxon>
        <taxon>Embryophyta</taxon>
        <taxon>Tracheophyta</taxon>
        <taxon>Spermatophyta</taxon>
        <taxon>Magnoliopsida</taxon>
        <taxon>Liliopsida</taxon>
        <taxon>Araceae</taxon>
        <taxon>Aroideae</taxon>
        <taxon>Colocasieae</taxon>
        <taxon>Colocasia</taxon>
    </lineage>
</organism>
<gene>
    <name evidence="2" type="ORF">Taro_044519</name>
</gene>
<dbReference type="PANTHER" id="PTHR47723">
    <property type="entry name" value="OS05G0353850 PROTEIN"/>
    <property type="match status" value="1"/>
</dbReference>
<evidence type="ECO:0000313" key="3">
    <source>
        <dbReference type="Proteomes" id="UP000652761"/>
    </source>
</evidence>
<dbReference type="Proteomes" id="UP000652761">
    <property type="component" value="Unassembled WGS sequence"/>
</dbReference>
<dbReference type="OrthoDB" id="1913335at2759"/>
<dbReference type="Pfam" id="PF13456">
    <property type="entry name" value="RVT_3"/>
    <property type="match status" value="1"/>
</dbReference>
<keyword evidence="3" id="KW-1185">Reference proteome</keyword>
<dbReference type="InterPro" id="IPR053151">
    <property type="entry name" value="RNase_H-like"/>
</dbReference>
<name>A0A843X0Z7_COLES</name>
<dbReference type="CDD" id="cd06222">
    <property type="entry name" value="RNase_H_like"/>
    <property type="match status" value="1"/>
</dbReference>
<evidence type="ECO:0000313" key="2">
    <source>
        <dbReference type="EMBL" id="MQM11611.1"/>
    </source>
</evidence>
<dbReference type="Gene3D" id="3.30.420.10">
    <property type="entry name" value="Ribonuclease H-like superfamily/Ribonuclease H"/>
    <property type="match status" value="1"/>
</dbReference>
<dbReference type="PANTHER" id="PTHR47723:SF19">
    <property type="entry name" value="POLYNUCLEOTIDYL TRANSFERASE, RIBONUCLEASE H-LIKE SUPERFAMILY PROTEIN"/>
    <property type="match status" value="1"/>
</dbReference>
<dbReference type="GO" id="GO:0004523">
    <property type="term" value="F:RNA-DNA hybrid ribonuclease activity"/>
    <property type="evidence" value="ECO:0007669"/>
    <property type="project" value="InterPro"/>
</dbReference>
<evidence type="ECO:0000259" key="1">
    <source>
        <dbReference type="Pfam" id="PF13456"/>
    </source>
</evidence>
<proteinExistence type="predicted"/>
<accession>A0A843X0Z7</accession>
<protein>
    <recommendedName>
        <fullName evidence="1">RNase H type-1 domain-containing protein</fullName>
    </recommendedName>
</protein>
<dbReference type="InterPro" id="IPR036397">
    <property type="entry name" value="RNaseH_sf"/>
</dbReference>
<dbReference type="InterPro" id="IPR044730">
    <property type="entry name" value="RNase_H-like_dom_plant"/>
</dbReference>
<comment type="caution">
    <text evidence="2">The sequence shown here is derived from an EMBL/GenBank/DDBJ whole genome shotgun (WGS) entry which is preliminary data.</text>
</comment>
<dbReference type="AlphaFoldDB" id="A0A843X0Z7"/>